<accession>A0A645JCS9</accession>
<dbReference type="EMBL" id="VSSQ01136942">
    <property type="protein sequence ID" value="MPN60972.1"/>
    <property type="molecule type" value="Genomic_DNA"/>
</dbReference>
<gene>
    <name evidence="1" type="ORF">SDC9_208705</name>
</gene>
<evidence type="ECO:0000313" key="1">
    <source>
        <dbReference type="EMBL" id="MPN60972.1"/>
    </source>
</evidence>
<organism evidence="1">
    <name type="scientific">bioreactor metagenome</name>
    <dbReference type="NCBI Taxonomy" id="1076179"/>
    <lineage>
        <taxon>unclassified sequences</taxon>
        <taxon>metagenomes</taxon>
        <taxon>ecological metagenomes</taxon>
    </lineage>
</organism>
<protein>
    <submittedName>
        <fullName evidence="1">Uncharacterized protein</fullName>
    </submittedName>
</protein>
<name>A0A645JCS9_9ZZZZ</name>
<sequence length="61" mass="7193">MFNAQHVFHVMVKAVKIDIREQLACKCAYWQSNAREPALIYNFVYEPQHILVANCAPYYVF</sequence>
<comment type="caution">
    <text evidence="1">The sequence shown here is derived from an EMBL/GenBank/DDBJ whole genome shotgun (WGS) entry which is preliminary data.</text>
</comment>
<reference evidence="1" key="1">
    <citation type="submission" date="2019-08" db="EMBL/GenBank/DDBJ databases">
        <authorList>
            <person name="Kucharzyk K."/>
            <person name="Murdoch R.W."/>
            <person name="Higgins S."/>
            <person name="Loffler F."/>
        </authorList>
    </citation>
    <scope>NUCLEOTIDE SEQUENCE</scope>
</reference>
<proteinExistence type="predicted"/>
<dbReference type="AlphaFoldDB" id="A0A645JCS9"/>